<feature type="transmembrane region" description="Helical" evidence="1">
    <location>
        <begin position="151"/>
        <end position="171"/>
    </location>
</feature>
<protein>
    <submittedName>
        <fullName evidence="2">ABC transporter permease</fullName>
    </submittedName>
</protein>
<dbReference type="Proteomes" id="UP000233730">
    <property type="component" value="Unassembled WGS sequence"/>
</dbReference>
<dbReference type="AlphaFoldDB" id="A0A2N3QIQ2"/>
<sequence length="199" mass="21324">MIISKTLAEANDLSVGDTFKVADITDDTTTYTFTIVGIYSNSAENTMPMGGPMASTANDPANAIYTSVSTLDALGLTSGKTIEVTDARGDTREMQAAQLSYTYVFDGKAQYDRFVKDVRTADAYTVSSADVQPYEASLVPLNNLAKFAKTLLVVVLYVGAVVLIVLTVFNIRERKYEIGVLTAIWRQSTATGTAAATSV</sequence>
<reference evidence="4 5" key="1">
    <citation type="submission" date="2017-10" db="EMBL/GenBank/DDBJ databases">
        <title>Bifidobacterium genomics.</title>
        <authorList>
            <person name="Lugli G.A."/>
            <person name="Milani C."/>
            <person name="Mancabelli L."/>
        </authorList>
    </citation>
    <scope>NUCLEOTIDE SEQUENCE [LARGE SCALE GENOMIC DNA]</scope>
    <source>
        <strain evidence="3 5">1520B</strain>
        <strain evidence="2 4">1524B</strain>
    </source>
</reference>
<gene>
    <name evidence="2" type="ORF">CQR46_0397</name>
    <name evidence="3" type="ORF">CQR50_0826</name>
</gene>
<name>A0A2N3QIQ2_9BIFI</name>
<dbReference type="EMBL" id="PCHH01000001">
    <property type="protein sequence ID" value="PKV05570.1"/>
    <property type="molecule type" value="Genomic_DNA"/>
</dbReference>
<evidence type="ECO:0000313" key="4">
    <source>
        <dbReference type="Proteomes" id="UP000233730"/>
    </source>
</evidence>
<evidence type="ECO:0000313" key="3">
    <source>
        <dbReference type="EMBL" id="PKV05570.1"/>
    </source>
</evidence>
<keyword evidence="1" id="KW-0812">Transmembrane</keyword>
<dbReference type="Proteomes" id="UP000233762">
    <property type="component" value="Unassembled WGS sequence"/>
</dbReference>
<evidence type="ECO:0000313" key="2">
    <source>
        <dbReference type="EMBL" id="PKU91310.1"/>
    </source>
</evidence>
<dbReference type="EMBL" id="PCGZ01000003">
    <property type="protein sequence ID" value="PKU91310.1"/>
    <property type="molecule type" value="Genomic_DNA"/>
</dbReference>
<evidence type="ECO:0000256" key="1">
    <source>
        <dbReference type="SAM" id="Phobius"/>
    </source>
</evidence>
<proteinExistence type="predicted"/>
<comment type="caution">
    <text evidence="2">The sequence shown here is derived from an EMBL/GenBank/DDBJ whole genome shotgun (WGS) entry which is preliminary data.</text>
</comment>
<evidence type="ECO:0000313" key="5">
    <source>
        <dbReference type="Proteomes" id="UP000233762"/>
    </source>
</evidence>
<accession>A0A2N3QIQ2</accession>
<keyword evidence="1" id="KW-1133">Transmembrane helix</keyword>
<organism evidence="2 4">
    <name type="scientific">Bifidobacterium pseudolongum subsp. globosum</name>
    <dbReference type="NCBI Taxonomy" id="1690"/>
    <lineage>
        <taxon>Bacteria</taxon>
        <taxon>Bacillati</taxon>
        <taxon>Actinomycetota</taxon>
        <taxon>Actinomycetes</taxon>
        <taxon>Bifidobacteriales</taxon>
        <taxon>Bifidobacteriaceae</taxon>
        <taxon>Bifidobacterium</taxon>
    </lineage>
</organism>
<dbReference type="RefSeq" id="WP_101398615.1">
    <property type="nucleotide sequence ID" value="NZ_PCGZ01000003.1"/>
</dbReference>
<keyword evidence="1" id="KW-0472">Membrane</keyword>